<keyword evidence="2" id="KW-1185">Reference proteome</keyword>
<dbReference type="AlphaFoldDB" id="A0A1H8S3S2"/>
<accession>A0A1H8S3S2</accession>
<dbReference type="EMBL" id="FOCX01000017">
    <property type="protein sequence ID" value="SEO73341.1"/>
    <property type="molecule type" value="Genomic_DNA"/>
</dbReference>
<dbReference type="PROSITE" id="PS51318">
    <property type="entry name" value="TAT"/>
    <property type="match status" value="1"/>
</dbReference>
<protein>
    <submittedName>
        <fullName evidence="1">Uncharacterized protein</fullName>
    </submittedName>
</protein>
<dbReference type="Proteomes" id="UP000198775">
    <property type="component" value="Unassembled WGS sequence"/>
</dbReference>
<evidence type="ECO:0000313" key="1">
    <source>
        <dbReference type="EMBL" id="SEO73341.1"/>
    </source>
</evidence>
<dbReference type="InterPro" id="IPR006311">
    <property type="entry name" value="TAT_signal"/>
</dbReference>
<dbReference type="PROSITE" id="PS51257">
    <property type="entry name" value="PROKAR_LIPOPROTEIN"/>
    <property type="match status" value="1"/>
</dbReference>
<evidence type="ECO:0000313" key="2">
    <source>
        <dbReference type="Proteomes" id="UP000198775"/>
    </source>
</evidence>
<name>A0A1H8S3S2_9EURY</name>
<sequence length="164" mass="17613">MPSTTRRSFVATLAAAGFGGIAGCSALGSEDVPAGSLELVNRDTLPHEIAMEITDVGTEYEEDAREVVGDPIVPQPLTERRTTAILQADTTRTYEAIFTEPVWYTVRFTIDGEVVTEPDGKVSFYPGPRNDSSVAGEYLRAGVLENGEKTLVVAGTSNRGPFEQ</sequence>
<organism evidence="1 2">
    <name type="scientific">Halorientalis persicus</name>
    <dbReference type="NCBI Taxonomy" id="1367881"/>
    <lineage>
        <taxon>Archaea</taxon>
        <taxon>Methanobacteriati</taxon>
        <taxon>Methanobacteriota</taxon>
        <taxon>Stenosarchaea group</taxon>
        <taxon>Halobacteria</taxon>
        <taxon>Halobacteriales</taxon>
        <taxon>Haloarculaceae</taxon>
        <taxon>Halorientalis</taxon>
    </lineage>
</organism>
<gene>
    <name evidence="1" type="ORF">SAMN05216388_1017142</name>
</gene>
<reference evidence="2" key="1">
    <citation type="submission" date="2016-10" db="EMBL/GenBank/DDBJ databases">
        <authorList>
            <person name="Varghese N."/>
            <person name="Submissions S."/>
        </authorList>
    </citation>
    <scope>NUCLEOTIDE SEQUENCE [LARGE SCALE GENOMIC DNA]</scope>
    <source>
        <strain evidence="2">IBRC-M 10043</strain>
    </source>
</reference>
<proteinExistence type="predicted"/>